<protein>
    <recommendedName>
        <fullName evidence="4 5">Large ribosomal subunit protein uL24</fullName>
    </recommendedName>
</protein>
<dbReference type="AlphaFoldDB" id="A0A0G0KGM1"/>
<name>A0A0G0KGM1_9BACT</name>
<proteinExistence type="inferred from homology"/>
<evidence type="ECO:0000256" key="5">
    <source>
        <dbReference type="HAMAP-Rule" id="MF_01326"/>
    </source>
</evidence>
<reference evidence="7 8" key="1">
    <citation type="journal article" date="2015" name="Nature">
        <title>rRNA introns, odd ribosomes, and small enigmatic genomes across a large radiation of phyla.</title>
        <authorList>
            <person name="Brown C.T."/>
            <person name="Hug L.A."/>
            <person name="Thomas B.C."/>
            <person name="Sharon I."/>
            <person name="Castelle C.J."/>
            <person name="Singh A."/>
            <person name="Wilkins M.J."/>
            <person name="Williams K.H."/>
            <person name="Banfield J.F."/>
        </authorList>
    </citation>
    <scope>NUCLEOTIDE SEQUENCE [LARGE SCALE GENOMIC DNA]</scope>
</reference>
<keyword evidence="3 5" id="KW-0687">Ribonucleoprotein</keyword>
<dbReference type="InterPro" id="IPR014722">
    <property type="entry name" value="Rib_uL2_dom2"/>
</dbReference>
<dbReference type="NCBIfam" id="TIGR01079">
    <property type="entry name" value="rplX_bact"/>
    <property type="match status" value="1"/>
</dbReference>
<evidence type="ECO:0000259" key="6">
    <source>
        <dbReference type="SMART" id="SM00739"/>
    </source>
</evidence>
<evidence type="ECO:0000256" key="3">
    <source>
        <dbReference type="ARBA" id="ARBA00023274"/>
    </source>
</evidence>
<dbReference type="InterPro" id="IPR003256">
    <property type="entry name" value="Ribosomal_uL24"/>
</dbReference>
<comment type="subunit">
    <text evidence="5">Part of the 50S ribosomal subunit.</text>
</comment>
<comment type="function">
    <text evidence="5">One of two assembly initiator proteins, it binds directly to the 5'-end of the 23S rRNA, where it nucleates assembly of the 50S subunit.</text>
</comment>
<gene>
    <name evidence="5" type="primary">rplX</name>
    <name evidence="7" type="ORF">US94_C0001G0016</name>
</gene>
<sequence length="108" mass="11923">MNKLKIKKGDNVMVIAGKDYGKRGMVERVLPKENKVVVTGTNIAKHHLKPSKKNPHGGIIDKITPMDVSNIIIICPSCGKPVRAGYKITNNQKMRICRKCKEGLDTNG</sequence>
<dbReference type="InterPro" id="IPR005824">
    <property type="entry name" value="KOW"/>
</dbReference>
<evidence type="ECO:0000313" key="8">
    <source>
        <dbReference type="Proteomes" id="UP000034498"/>
    </source>
</evidence>
<dbReference type="PANTHER" id="PTHR12903">
    <property type="entry name" value="MITOCHONDRIAL RIBOSOMAL PROTEIN L24"/>
    <property type="match status" value="1"/>
</dbReference>
<dbReference type="GO" id="GO:0006412">
    <property type="term" value="P:translation"/>
    <property type="evidence" value="ECO:0007669"/>
    <property type="project" value="UniProtKB-UniRule"/>
</dbReference>
<dbReference type="HAMAP" id="MF_01326_B">
    <property type="entry name" value="Ribosomal_uL24_B"/>
    <property type="match status" value="1"/>
</dbReference>
<evidence type="ECO:0000256" key="2">
    <source>
        <dbReference type="ARBA" id="ARBA00022980"/>
    </source>
</evidence>
<dbReference type="SUPFAM" id="SSF50104">
    <property type="entry name" value="Translation proteins SH3-like domain"/>
    <property type="match status" value="1"/>
</dbReference>
<keyword evidence="2 5" id="KW-0689">Ribosomal protein</keyword>
<comment type="function">
    <text evidence="5">One of the proteins that surrounds the polypeptide exit tunnel on the outside of the subunit.</text>
</comment>
<comment type="similarity">
    <text evidence="1 5">Belongs to the universal ribosomal protein uL24 family.</text>
</comment>
<feature type="domain" description="KOW" evidence="6">
    <location>
        <begin position="5"/>
        <end position="32"/>
    </location>
</feature>
<dbReference type="Pfam" id="PF00467">
    <property type="entry name" value="KOW"/>
    <property type="match status" value="1"/>
</dbReference>
<dbReference type="STRING" id="1618336.US94_C0001G0016"/>
<keyword evidence="5" id="KW-0694">RNA-binding</keyword>
<evidence type="ECO:0000256" key="4">
    <source>
        <dbReference type="ARBA" id="ARBA00035206"/>
    </source>
</evidence>
<dbReference type="SMART" id="SM00739">
    <property type="entry name" value="KOW"/>
    <property type="match status" value="1"/>
</dbReference>
<dbReference type="CDD" id="cd06089">
    <property type="entry name" value="KOW_RPL26"/>
    <property type="match status" value="1"/>
</dbReference>
<dbReference type="GO" id="GO:0019843">
    <property type="term" value="F:rRNA binding"/>
    <property type="evidence" value="ECO:0007669"/>
    <property type="project" value="UniProtKB-UniRule"/>
</dbReference>
<comment type="caution">
    <text evidence="7">The sequence shown here is derived from an EMBL/GenBank/DDBJ whole genome shotgun (WGS) entry which is preliminary data.</text>
</comment>
<organism evidence="7 8">
    <name type="scientific">Berkelbacteria bacterium GW2011_GWB1_38_5</name>
    <dbReference type="NCBI Taxonomy" id="1618336"/>
    <lineage>
        <taxon>Bacteria</taxon>
        <taxon>Candidatus Berkelbacteria</taxon>
    </lineage>
</organism>
<evidence type="ECO:0000313" key="7">
    <source>
        <dbReference type="EMBL" id="KKQ74615.1"/>
    </source>
</evidence>
<dbReference type="GO" id="GO:0003735">
    <property type="term" value="F:structural constituent of ribosome"/>
    <property type="evidence" value="ECO:0007669"/>
    <property type="project" value="InterPro"/>
</dbReference>
<dbReference type="GO" id="GO:0005840">
    <property type="term" value="C:ribosome"/>
    <property type="evidence" value="ECO:0007669"/>
    <property type="project" value="UniProtKB-KW"/>
</dbReference>
<dbReference type="Pfam" id="PF17136">
    <property type="entry name" value="ribosomal_L24"/>
    <property type="match status" value="1"/>
</dbReference>
<dbReference type="Gene3D" id="2.30.30.30">
    <property type="match status" value="1"/>
</dbReference>
<accession>A0A0G0KGM1</accession>
<dbReference type="InterPro" id="IPR057264">
    <property type="entry name" value="Ribosomal_uL24_C"/>
</dbReference>
<dbReference type="GO" id="GO:1990904">
    <property type="term" value="C:ribonucleoprotein complex"/>
    <property type="evidence" value="ECO:0007669"/>
    <property type="project" value="UniProtKB-KW"/>
</dbReference>
<dbReference type="EMBL" id="LBUX01000001">
    <property type="protein sequence ID" value="KKQ74615.1"/>
    <property type="molecule type" value="Genomic_DNA"/>
</dbReference>
<dbReference type="Proteomes" id="UP000034498">
    <property type="component" value="Unassembled WGS sequence"/>
</dbReference>
<keyword evidence="5" id="KW-0699">rRNA-binding</keyword>
<evidence type="ECO:0000256" key="1">
    <source>
        <dbReference type="ARBA" id="ARBA00010618"/>
    </source>
</evidence>
<dbReference type="InterPro" id="IPR041988">
    <property type="entry name" value="Ribosomal_uL24_KOW"/>
</dbReference>
<dbReference type="InterPro" id="IPR008991">
    <property type="entry name" value="Translation_prot_SH3-like_sf"/>
</dbReference>